<dbReference type="Proteomes" id="UP001320159">
    <property type="component" value="Unassembled WGS sequence"/>
</dbReference>
<protein>
    <submittedName>
        <fullName evidence="2">Uncharacterized protein</fullName>
    </submittedName>
</protein>
<comment type="caution">
    <text evidence="2">The sequence shown here is derived from an EMBL/GenBank/DDBJ whole genome shotgun (WGS) entry which is preliminary data.</text>
</comment>
<keyword evidence="1" id="KW-0472">Membrane</keyword>
<name>A0AAP2RDH8_9EURY</name>
<feature type="transmembrane region" description="Helical" evidence="1">
    <location>
        <begin position="80"/>
        <end position="103"/>
    </location>
</feature>
<dbReference type="RefSeq" id="WP_230742466.1">
    <property type="nucleotide sequence ID" value="NZ_PGCK01000009.1"/>
</dbReference>
<evidence type="ECO:0000313" key="2">
    <source>
        <dbReference type="EMBL" id="MCD1295609.1"/>
    </source>
</evidence>
<feature type="transmembrane region" description="Helical" evidence="1">
    <location>
        <begin position="115"/>
        <end position="135"/>
    </location>
</feature>
<evidence type="ECO:0000313" key="3">
    <source>
        <dbReference type="Proteomes" id="UP001320159"/>
    </source>
</evidence>
<proteinExistence type="predicted"/>
<sequence length="139" mass="16814">MTGMENQFDQETTKKIDLINRKIEEINQRRIGCRTTKIEDELDREELDEYIKSLRLTEEQKKIIETYNKNNEKYVSQKSLLYFIVIFVSVIVQVYLAFVIYELLLKQSLDIYESIYLFVLVVIFLFNLVQILKYLRIIR</sequence>
<gene>
    <name evidence="2" type="ORF">CUJ83_11425</name>
</gene>
<keyword evidence="1" id="KW-1133">Transmembrane helix</keyword>
<keyword evidence="3" id="KW-1185">Reference proteome</keyword>
<keyword evidence="1" id="KW-0812">Transmembrane</keyword>
<evidence type="ECO:0000256" key="1">
    <source>
        <dbReference type="SAM" id="Phobius"/>
    </source>
</evidence>
<accession>A0AAP2RDH8</accession>
<organism evidence="2 3">
    <name type="scientific">Methanooceanicella nereidis</name>
    <dbReference type="NCBI Taxonomy" id="2052831"/>
    <lineage>
        <taxon>Archaea</taxon>
        <taxon>Methanobacteriati</taxon>
        <taxon>Methanobacteriota</taxon>
        <taxon>Stenosarchaea group</taxon>
        <taxon>Methanomicrobia</taxon>
        <taxon>Methanocellales</taxon>
        <taxon>Methanocellaceae</taxon>
        <taxon>Methanooceanicella</taxon>
    </lineage>
</organism>
<dbReference type="EMBL" id="PGCK01000009">
    <property type="protein sequence ID" value="MCD1295609.1"/>
    <property type="molecule type" value="Genomic_DNA"/>
</dbReference>
<reference evidence="2 3" key="1">
    <citation type="submission" date="2017-11" db="EMBL/GenBank/DDBJ databases">
        <title>Isolation and Characterization of Family Methanocellaceae Species from Potential Methane Hydrate Area Offshore Southwestern Taiwan.</title>
        <authorList>
            <person name="Zhang W.-L."/>
            <person name="Chen W.-C."/>
            <person name="Lai M.-C."/>
            <person name="Chen S.-C."/>
        </authorList>
    </citation>
    <scope>NUCLEOTIDE SEQUENCE [LARGE SCALE GENOMIC DNA]</scope>
    <source>
        <strain evidence="2 3">CWC-04</strain>
    </source>
</reference>
<dbReference type="AlphaFoldDB" id="A0AAP2RDH8"/>